<dbReference type="InterPro" id="IPR013088">
    <property type="entry name" value="Znf_NHR/GATA"/>
</dbReference>
<dbReference type="SUPFAM" id="SSF57716">
    <property type="entry name" value="Glucocorticoid receptor-like (DNA-binding domain)"/>
    <property type="match status" value="1"/>
</dbReference>
<evidence type="ECO:0000256" key="2">
    <source>
        <dbReference type="ARBA" id="ARBA00023163"/>
    </source>
</evidence>
<dbReference type="SMART" id="SM00430">
    <property type="entry name" value="HOLI"/>
    <property type="match status" value="1"/>
</dbReference>
<keyword evidence="1" id="KW-0805">Transcription regulation</keyword>
<keyword evidence="2" id="KW-0804">Transcription</keyword>
<dbReference type="CDD" id="cd06157">
    <property type="entry name" value="NR_LBD"/>
    <property type="match status" value="1"/>
</dbReference>
<dbReference type="Proteomes" id="UP001328107">
    <property type="component" value="Unassembled WGS sequence"/>
</dbReference>
<feature type="non-terminal residue" evidence="6">
    <location>
        <position position="1"/>
    </location>
</feature>
<dbReference type="InterPro" id="IPR035500">
    <property type="entry name" value="NHR-like_dom_sf"/>
</dbReference>
<dbReference type="Gene3D" id="1.10.565.10">
    <property type="entry name" value="Retinoid X Receptor"/>
    <property type="match status" value="1"/>
</dbReference>
<evidence type="ECO:0000256" key="3">
    <source>
        <dbReference type="ARBA" id="ARBA00023170"/>
    </source>
</evidence>
<reference evidence="7" key="1">
    <citation type="submission" date="2022-10" db="EMBL/GenBank/DDBJ databases">
        <title>Genome assembly of Pristionchus species.</title>
        <authorList>
            <person name="Yoshida K."/>
            <person name="Sommer R.J."/>
        </authorList>
    </citation>
    <scope>NUCLEOTIDE SEQUENCE [LARGE SCALE GENOMIC DNA]</scope>
    <source>
        <strain evidence="7">RS5460</strain>
    </source>
</reference>
<dbReference type="PANTHER" id="PTHR24083">
    <property type="entry name" value="NUCLEAR HORMONE RECEPTOR"/>
    <property type="match status" value="1"/>
</dbReference>
<dbReference type="GO" id="GO:0006355">
    <property type="term" value="P:regulation of DNA-templated transcription"/>
    <property type="evidence" value="ECO:0007669"/>
    <property type="project" value="InterPro"/>
</dbReference>
<dbReference type="Pfam" id="PF00104">
    <property type="entry name" value="Hormone_recep"/>
    <property type="match status" value="1"/>
</dbReference>
<keyword evidence="7" id="KW-1185">Reference proteome</keyword>
<feature type="non-terminal residue" evidence="6">
    <location>
        <position position="332"/>
    </location>
</feature>
<sequence>GKCPLLPKSRWELKRRHCRVCRFRRCVEAGMNPMGIVVEEDALEQSLQRHSLFLNDRVMIVDELVNRLVDNLAYLDFKLEQLRKSDLNPHPSDPQSIIDVLKRHSAMGQPQQEMTGWPLKQGTTRAVMSLEEHAQLRIPLQRLSTDGLPPSFKFWFYADLVFAVEWAKALDFFRLLDLADQRALICFSAMQILNLTHSYFSYSNGSDKTVFPDGIFSIWSPRGAGRDVINPFLQLKIDKTEYLILKSLVICNPSCDPLSDRARAILQKERKTLTRVLLNYCLKRHGPARGAARFGEIIAIEGILLNQAMKTKQLSSLLSVLNLRPMRIHLMD</sequence>
<accession>A0AAN5DDY6</accession>
<evidence type="ECO:0000259" key="5">
    <source>
        <dbReference type="PROSITE" id="PS51843"/>
    </source>
</evidence>
<proteinExistence type="predicted"/>
<protein>
    <recommendedName>
        <fullName evidence="5">NR LBD domain-containing protein</fullName>
    </recommendedName>
</protein>
<evidence type="ECO:0000256" key="4">
    <source>
        <dbReference type="ARBA" id="ARBA00023242"/>
    </source>
</evidence>
<dbReference type="InterPro" id="IPR001723">
    <property type="entry name" value="Nuclear_hrmn_rcpt"/>
</dbReference>
<dbReference type="EMBL" id="BTRK01000006">
    <property type="protein sequence ID" value="GMR61403.1"/>
    <property type="molecule type" value="Genomic_DNA"/>
</dbReference>
<dbReference type="AlphaFoldDB" id="A0AAN5DDY6"/>
<name>A0AAN5DDY6_9BILA</name>
<evidence type="ECO:0000313" key="6">
    <source>
        <dbReference type="EMBL" id="GMR61403.1"/>
    </source>
</evidence>
<dbReference type="InterPro" id="IPR000536">
    <property type="entry name" value="Nucl_hrmn_rcpt_lig-bd"/>
</dbReference>
<dbReference type="SUPFAM" id="SSF48508">
    <property type="entry name" value="Nuclear receptor ligand-binding domain"/>
    <property type="match status" value="1"/>
</dbReference>
<gene>
    <name evidence="6" type="ORF">PMAYCL1PPCAC_31598</name>
</gene>
<evidence type="ECO:0000256" key="1">
    <source>
        <dbReference type="ARBA" id="ARBA00023015"/>
    </source>
</evidence>
<dbReference type="InterPro" id="IPR050274">
    <property type="entry name" value="Nuclear_hormone_rcpt_NR2"/>
</dbReference>
<comment type="caution">
    <text evidence="6">The sequence shown here is derived from an EMBL/GenBank/DDBJ whole genome shotgun (WGS) entry which is preliminary data.</text>
</comment>
<keyword evidence="3" id="KW-0675">Receptor</keyword>
<dbReference type="Gene3D" id="3.30.50.10">
    <property type="entry name" value="Erythroid Transcription Factor GATA-1, subunit A"/>
    <property type="match status" value="1"/>
</dbReference>
<dbReference type="PRINTS" id="PR00398">
    <property type="entry name" value="STRDHORMONER"/>
</dbReference>
<feature type="domain" description="NR LBD" evidence="5">
    <location>
        <begin position="118"/>
        <end position="332"/>
    </location>
</feature>
<dbReference type="GO" id="GO:0008270">
    <property type="term" value="F:zinc ion binding"/>
    <property type="evidence" value="ECO:0007669"/>
    <property type="project" value="InterPro"/>
</dbReference>
<organism evidence="6 7">
    <name type="scientific">Pristionchus mayeri</name>
    <dbReference type="NCBI Taxonomy" id="1317129"/>
    <lineage>
        <taxon>Eukaryota</taxon>
        <taxon>Metazoa</taxon>
        <taxon>Ecdysozoa</taxon>
        <taxon>Nematoda</taxon>
        <taxon>Chromadorea</taxon>
        <taxon>Rhabditida</taxon>
        <taxon>Rhabditina</taxon>
        <taxon>Diplogasteromorpha</taxon>
        <taxon>Diplogasteroidea</taxon>
        <taxon>Neodiplogasteridae</taxon>
        <taxon>Pristionchus</taxon>
    </lineage>
</organism>
<dbReference type="PROSITE" id="PS51843">
    <property type="entry name" value="NR_LBD"/>
    <property type="match status" value="1"/>
</dbReference>
<evidence type="ECO:0000313" key="7">
    <source>
        <dbReference type="Proteomes" id="UP001328107"/>
    </source>
</evidence>
<keyword evidence="4" id="KW-0539">Nucleus</keyword>